<keyword evidence="3" id="KW-1133">Transmembrane helix</keyword>
<sequence>MAFFDGALCTAAAHAWLVEMTLIQWPGLAVSQDDLIDPILQERPAGEASRNPSARRARPRSADGRQSAPAAPVALKTSASASGLSIAYSSTDAVPWTAPDRRGRLEPVPEADADSPRRAEGRRTPLPLVMLPLPGEKVPPEMLVETVRSSASSQALSGASGGGGIAAPVRSAKLPPELFVSRPAGSAAKDAAPAQETSTPTPRSRCRELEEELERLRTSHQEELERERQHWQNRLRETEEAAQTRLKDLETERNQTLAEAATKLQDAQQALKAEELRATTAETRLREVRLEISEQSEAVQRAGTWKLEAQSHAASLSAAERRCEGHAEHVARVRRHAAEVERQRKELVRNSGVKASQMLREELERTQAERLELEKRLKKALPRIERLTAEDHRLRAKLTQESEVAAAQVQSLKIAWYQIGTNIEHLFYALELTVTSVLVTNIFQFGWWRCKQRGGELTHWQRWDAAYYLAAAIPMNLGMPLAVVLIYIGQWGYPDAKMWHSGSWMPNTVHGITLYVFKWLGVIFLTIGVLKATQLHTKIMKKWRNLRGQNKAAPVSETA</sequence>
<evidence type="ECO:0000313" key="4">
    <source>
        <dbReference type="EMBL" id="OLP81065.1"/>
    </source>
</evidence>
<feature type="transmembrane region" description="Helical" evidence="3">
    <location>
        <begin position="426"/>
        <end position="445"/>
    </location>
</feature>
<gene>
    <name evidence="4" type="ORF">AK812_SmicGene38445</name>
</gene>
<feature type="transmembrane region" description="Helical" evidence="3">
    <location>
        <begin position="508"/>
        <end position="530"/>
    </location>
</feature>
<feature type="region of interest" description="Disordered" evidence="2">
    <location>
        <begin position="95"/>
        <end position="124"/>
    </location>
</feature>
<dbReference type="OrthoDB" id="413064at2759"/>
<feature type="transmembrane region" description="Helical" evidence="3">
    <location>
        <begin position="466"/>
        <end position="488"/>
    </location>
</feature>
<comment type="caution">
    <text evidence="4">The sequence shown here is derived from an EMBL/GenBank/DDBJ whole genome shotgun (WGS) entry which is preliminary data.</text>
</comment>
<organism evidence="4 5">
    <name type="scientific">Symbiodinium microadriaticum</name>
    <name type="common">Dinoflagellate</name>
    <name type="synonym">Zooxanthella microadriatica</name>
    <dbReference type="NCBI Taxonomy" id="2951"/>
    <lineage>
        <taxon>Eukaryota</taxon>
        <taxon>Sar</taxon>
        <taxon>Alveolata</taxon>
        <taxon>Dinophyceae</taxon>
        <taxon>Suessiales</taxon>
        <taxon>Symbiodiniaceae</taxon>
        <taxon>Symbiodinium</taxon>
    </lineage>
</organism>
<evidence type="ECO:0000256" key="1">
    <source>
        <dbReference type="SAM" id="Coils"/>
    </source>
</evidence>
<proteinExistence type="predicted"/>
<evidence type="ECO:0000313" key="5">
    <source>
        <dbReference type="Proteomes" id="UP000186817"/>
    </source>
</evidence>
<name>A0A1Q9CDR7_SYMMI</name>
<keyword evidence="3" id="KW-0472">Membrane</keyword>
<accession>A0A1Q9CDR7</accession>
<dbReference type="EMBL" id="LSRX01001315">
    <property type="protein sequence ID" value="OLP81065.1"/>
    <property type="molecule type" value="Genomic_DNA"/>
</dbReference>
<dbReference type="Proteomes" id="UP000186817">
    <property type="component" value="Unassembled WGS sequence"/>
</dbReference>
<reference evidence="4 5" key="1">
    <citation type="submission" date="2016-02" db="EMBL/GenBank/DDBJ databases">
        <title>Genome analysis of coral dinoflagellate symbionts highlights evolutionary adaptations to a symbiotic lifestyle.</title>
        <authorList>
            <person name="Aranda M."/>
            <person name="Li Y."/>
            <person name="Liew Y.J."/>
            <person name="Baumgarten S."/>
            <person name="Simakov O."/>
            <person name="Wilson M."/>
            <person name="Piel J."/>
            <person name="Ashoor H."/>
            <person name="Bougouffa S."/>
            <person name="Bajic V.B."/>
            <person name="Ryu T."/>
            <person name="Ravasi T."/>
            <person name="Bayer T."/>
            <person name="Micklem G."/>
            <person name="Kim H."/>
            <person name="Bhak J."/>
            <person name="Lajeunesse T.C."/>
            <person name="Voolstra C.R."/>
        </authorList>
    </citation>
    <scope>NUCLEOTIDE SEQUENCE [LARGE SCALE GENOMIC DNA]</scope>
    <source>
        <strain evidence="4 5">CCMP2467</strain>
    </source>
</reference>
<feature type="compositionally biased region" description="Low complexity" evidence="2">
    <location>
        <begin position="184"/>
        <end position="194"/>
    </location>
</feature>
<feature type="coiled-coil region" evidence="1">
    <location>
        <begin position="330"/>
        <end position="376"/>
    </location>
</feature>
<evidence type="ECO:0000256" key="3">
    <source>
        <dbReference type="SAM" id="Phobius"/>
    </source>
</evidence>
<feature type="region of interest" description="Disordered" evidence="2">
    <location>
        <begin position="42"/>
        <end position="75"/>
    </location>
</feature>
<keyword evidence="1" id="KW-0175">Coiled coil</keyword>
<keyword evidence="3" id="KW-0812">Transmembrane</keyword>
<feature type="region of interest" description="Disordered" evidence="2">
    <location>
        <begin position="184"/>
        <end position="210"/>
    </location>
</feature>
<keyword evidence="5" id="KW-1185">Reference proteome</keyword>
<evidence type="ECO:0000256" key="2">
    <source>
        <dbReference type="SAM" id="MobiDB-lite"/>
    </source>
</evidence>
<dbReference type="AlphaFoldDB" id="A0A1Q9CDR7"/>
<feature type="compositionally biased region" description="Basic and acidic residues" evidence="2">
    <location>
        <begin position="114"/>
        <end position="123"/>
    </location>
</feature>
<protein>
    <submittedName>
        <fullName evidence="4">Reticulocyte-binding protein 2-like a</fullName>
    </submittedName>
</protein>